<dbReference type="InterPro" id="IPR001387">
    <property type="entry name" value="Cro/C1-type_HTH"/>
</dbReference>
<comment type="caution">
    <text evidence="2">The sequence shown here is derived from an EMBL/GenBank/DDBJ whole genome shotgun (WGS) entry which is preliminary data.</text>
</comment>
<keyword evidence="3" id="KW-1185">Reference proteome</keyword>
<dbReference type="EMBL" id="QBKR01000015">
    <property type="protein sequence ID" value="PTX58654.1"/>
    <property type="molecule type" value="Genomic_DNA"/>
</dbReference>
<evidence type="ECO:0000313" key="2">
    <source>
        <dbReference type="EMBL" id="PTX58654.1"/>
    </source>
</evidence>
<gene>
    <name evidence="2" type="ORF">C8P63_11552</name>
</gene>
<dbReference type="AlphaFoldDB" id="A0A2T6BRI9"/>
<dbReference type="Pfam" id="PF13413">
    <property type="entry name" value="HTH_25"/>
    <property type="match status" value="1"/>
</dbReference>
<feature type="compositionally biased region" description="Basic and acidic residues" evidence="1">
    <location>
        <begin position="94"/>
        <end position="104"/>
    </location>
</feature>
<accession>A0A2T6BRI9</accession>
<dbReference type="RefSeq" id="WP_170109620.1">
    <property type="nucleotide sequence ID" value="NZ_QBKR01000015.1"/>
</dbReference>
<dbReference type="InterPro" id="IPR010982">
    <property type="entry name" value="Lambda_DNA-bd_dom_sf"/>
</dbReference>
<dbReference type="GO" id="GO:0003677">
    <property type="term" value="F:DNA binding"/>
    <property type="evidence" value="ECO:0007669"/>
    <property type="project" value="InterPro"/>
</dbReference>
<dbReference type="PANTHER" id="PTHR34475">
    <property type="match status" value="1"/>
</dbReference>
<feature type="compositionally biased region" description="Polar residues" evidence="1">
    <location>
        <begin position="273"/>
        <end position="283"/>
    </location>
</feature>
<dbReference type="SUPFAM" id="SSF47413">
    <property type="entry name" value="lambda repressor-like DNA-binding domains"/>
    <property type="match status" value="1"/>
</dbReference>
<evidence type="ECO:0000313" key="3">
    <source>
        <dbReference type="Proteomes" id="UP000244240"/>
    </source>
</evidence>
<sequence length="395" mass="43230">MPGIGSQLRETRESMGLSLEQVQQSTKIHIEYLRALENDQFDTLPSPFYVRAFLRTYAHSLGLDAQPLLERYERMAGAGGGGRVPGRQPSRGRGRGEAGAEHPPFRQAPRLGRTYSPRPQRTERPRGQEPPPFAGDQGNRPRSFGQTRSFSREQMPPQQGTGRFPAVTGQHPVTRGGTQGHPMPAPAPGASGRGTGQPEQLQHTLTPRKVSMEVKRGIEEGDGKPKKGGASRWMVRVAAIGALLLVSIGSYTVAMNGFGTEEAQPETPDKSGDQVSASGSGTDQAKADPLDTPTLNKVESGSEIEGDLYVLENAKKLEVQIKATKGDTNIRFGDKVNQVDDSYDLKAGQQRTLPYDKYVWFRLTKPSNTEIKVNGEEIDTMAQDVPRSYRVKLKK</sequence>
<feature type="region of interest" description="Disordered" evidence="1">
    <location>
        <begin position="260"/>
        <end position="299"/>
    </location>
</feature>
<reference evidence="2 3" key="1">
    <citation type="submission" date="2018-04" db="EMBL/GenBank/DDBJ databases">
        <title>Genomic Encyclopedia of Archaeal and Bacterial Type Strains, Phase II (KMG-II): from individual species to whole genera.</title>
        <authorList>
            <person name="Goeker M."/>
        </authorList>
    </citation>
    <scope>NUCLEOTIDE SEQUENCE [LARGE SCALE GENOMIC DNA]</scope>
    <source>
        <strain evidence="2 3">DSM 45787</strain>
    </source>
</reference>
<dbReference type="Gene3D" id="1.10.260.40">
    <property type="entry name" value="lambda repressor-like DNA-binding domains"/>
    <property type="match status" value="1"/>
</dbReference>
<protein>
    <submittedName>
        <fullName evidence="2">Helix-turn-helix protein</fullName>
    </submittedName>
</protein>
<dbReference type="InterPro" id="IPR050400">
    <property type="entry name" value="Bact_Cytoskel_RodZ"/>
</dbReference>
<name>A0A2T6BRI9_9BACL</name>
<dbReference type="Proteomes" id="UP000244240">
    <property type="component" value="Unassembled WGS sequence"/>
</dbReference>
<feature type="region of interest" description="Disordered" evidence="1">
    <location>
        <begin position="76"/>
        <end position="210"/>
    </location>
</feature>
<proteinExistence type="predicted"/>
<evidence type="ECO:0000256" key="1">
    <source>
        <dbReference type="SAM" id="MobiDB-lite"/>
    </source>
</evidence>
<organism evidence="2 3">
    <name type="scientific">Melghirimyces profundicolus</name>
    <dbReference type="NCBI Taxonomy" id="1242148"/>
    <lineage>
        <taxon>Bacteria</taxon>
        <taxon>Bacillati</taxon>
        <taxon>Bacillota</taxon>
        <taxon>Bacilli</taxon>
        <taxon>Bacillales</taxon>
        <taxon>Thermoactinomycetaceae</taxon>
        <taxon>Melghirimyces</taxon>
    </lineage>
</organism>
<dbReference type="CDD" id="cd00093">
    <property type="entry name" value="HTH_XRE"/>
    <property type="match status" value="1"/>
</dbReference>
<dbReference type="PANTHER" id="PTHR34475:SF1">
    <property type="entry name" value="CYTOSKELETON PROTEIN RODZ"/>
    <property type="match status" value="1"/>
</dbReference>